<keyword evidence="3" id="KW-0808">Transferase</keyword>
<dbReference type="EC" id="2.7.7.-" evidence="3"/>
<dbReference type="GO" id="GO:0016779">
    <property type="term" value="F:nucleotidyltransferase activity"/>
    <property type="evidence" value="ECO:0007669"/>
    <property type="project" value="UniProtKB-KW"/>
</dbReference>
<gene>
    <name evidence="3" type="primary">moeB</name>
    <name evidence="3" type="ORF">KL86SPO_31390</name>
</gene>
<dbReference type="InterPro" id="IPR000594">
    <property type="entry name" value="ThiF_NAD_FAD-bd"/>
</dbReference>
<proteinExistence type="inferred from homology"/>
<name>A0A212LUN8_9FIRM</name>
<dbReference type="Gene3D" id="3.40.50.720">
    <property type="entry name" value="NAD(P)-binding Rossmann-like Domain"/>
    <property type="match status" value="1"/>
</dbReference>
<dbReference type="RefSeq" id="WP_288184293.1">
    <property type="nucleotide sequence ID" value="NZ_LT608335.1"/>
</dbReference>
<dbReference type="GO" id="GO:0004792">
    <property type="term" value="F:thiosulfate-cyanide sulfurtransferase activity"/>
    <property type="evidence" value="ECO:0007669"/>
    <property type="project" value="TreeGrafter"/>
</dbReference>
<evidence type="ECO:0000313" key="3">
    <source>
        <dbReference type="EMBL" id="SCM81211.1"/>
    </source>
</evidence>
<evidence type="ECO:0000256" key="1">
    <source>
        <dbReference type="ARBA" id="ARBA00009919"/>
    </source>
</evidence>
<dbReference type="InterPro" id="IPR045886">
    <property type="entry name" value="ThiF/MoeB/HesA"/>
</dbReference>
<dbReference type="PANTHER" id="PTHR10953">
    <property type="entry name" value="UBIQUITIN-ACTIVATING ENZYME E1"/>
    <property type="match status" value="1"/>
</dbReference>
<feature type="domain" description="THIF-type NAD/FAD binding fold" evidence="2">
    <location>
        <begin position="229"/>
        <end position="447"/>
    </location>
</feature>
<dbReference type="CDD" id="cd00757">
    <property type="entry name" value="ThiF_MoeB_HesA_family"/>
    <property type="match status" value="1"/>
</dbReference>
<dbReference type="GO" id="GO:0005829">
    <property type="term" value="C:cytosol"/>
    <property type="evidence" value="ECO:0007669"/>
    <property type="project" value="TreeGrafter"/>
</dbReference>
<comment type="similarity">
    <text evidence="1">Belongs to the HesA/MoeB/ThiF family.</text>
</comment>
<dbReference type="GO" id="GO:0008641">
    <property type="term" value="F:ubiquitin-like modifier activating enzyme activity"/>
    <property type="evidence" value="ECO:0007669"/>
    <property type="project" value="InterPro"/>
</dbReference>
<protein>
    <submittedName>
        <fullName evidence="3">Adenylyltransferase</fullName>
        <ecNumber evidence="3">2.7.7.-</ecNumber>
    </submittedName>
</protein>
<evidence type="ECO:0000259" key="2">
    <source>
        <dbReference type="Pfam" id="PF00899"/>
    </source>
</evidence>
<keyword evidence="3" id="KW-0548">Nucleotidyltransferase</keyword>
<reference evidence="3" key="1">
    <citation type="submission" date="2016-08" db="EMBL/GenBank/DDBJ databases">
        <authorList>
            <person name="Seilhamer J.J."/>
        </authorList>
    </citation>
    <scope>NUCLEOTIDE SEQUENCE</scope>
    <source>
        <strain evidence="3">86</strain>
    </source>
</reference>
<dbReference type="Pfam" id="PF00899">
    <property type="entry name" value="ThiF"/>
    <property type="match status" value="1"/>
</dbReference>
<sequence>MILAKEQINRYLRHIIMPEISGPGQKKLLESSVFIYGESVSAAAPAIYYLAASGIGSIHCQFADTAGFDKLATRIRDLNGDVSIGLADGQDSGLRIFLGGPEFIKKSKLAFAHFLPSILAFYYGWLGGIQVFKAEDDLNVFLAKLPDLQPAAAAAADTKITAEVFSTCFLGALCAMEAIKLILDIGETAGDFLYCNLFSMEFSKVGQADLEQTLAGLASVQTTTALNFDLTDSKVLIVGTGGLGSPAAYALASAGVGTIGLVDYDVVEISNLNRQILHSGSRIGMPKVESAALFLHDINPQLSIDTYHTALSKENIYSILENYDLVVAAVDNFPDRFLLNDACFFTKKPMLDAGVLRFDGTCMSIITPQSHCYRCTLPDIPSGGSTSTCAESGVLGPLPGIMGFLQAAEAVKLLSGQGNTLHDRVLFLDGMFSHFGTIQLSKQNGCRLCGTNPAIHELQEYKFVCSDEEDTHQE</sequence>
<dbReference type="FunFam" id="3.40.50.720:FF:000080">
    <property type="entry name" value="Thiazole biosynthesis adenylyltransferase ThiF"/>
    <property type="match status" value="1"/>
</dbReference>
<accession>A0A212LUN8</accession>
<dbReference type="SUPFAM" id="SSF69572">
    <property type="entry name" value="Activating enzymes of the ubiquitin-like proteins"/>
    <property type="match status" value="2"/>
</dbReference>
<organism evidence="3">
    <name type="scientific">uncultured Sporomusa sp</name>
    <dbReference type="NCBI Taxonomy" id="307249"/>
    <lineage>
        <taxon>Bacteria</taxon>
        <taxon>Bacillati</taxon>
        <taxon>Bacillota</taxon>
        <taxon>Negativicutes</taxon>
        <taxon>Selenomonadales</taxon>
        <taxon>Sporomusaceae</taxon>
        <taxon>Sporomusa</taxon>
        <taxon>environmental samples</taxon>
    </lineage>
</organism>
<dbReference type="InterPro" id="IPR035985">
    <property type="entry name" value="Ubiquitin-activating_enz"/>
</dbReference>
<dbReference type="AlphaFoldDB" id="A0A212LUN8"/>
<dbReference type="PANTHER" id="PTHR10953:SF102">
    <property type="entry name" value="ADENYLYLTRANSFERASE AND SULFURTRANSFERASE MOCS3"/>
    <property type="match status" value="1"/>
</dbReference>
<dbReference type="EMBL" id="FMJE01000003">
    <property type="protein sequence ID" value="SCM81211.1"/>
    <property type="molecule type" value="Genomic_DNA"/>
</dbReference>
<dbReference type="GO" id="GO:0008146">
    <property type="term" value="F:sulfotransferase activity"/>
    <property type="evidence" value="ECO:0007669"/>
    <property type="project" value="TreeGrafter"/>
</dbReference>